<evidence type="ECO:0000256" key="2">
    <source>
        <dbReference type="ARBA" id="ARBA00022737"/>
    </source>
</evidence>
<sequence length="215" mass="22848">MNIAIIGKGGHSKVIEDIIFSNIEYEIVAYLDDQYENVKVINGMYYGPIIAAQKMIGFFDDLLFVIAIGNNRVRKSIARNLGLSERYYATLIHRKAVVSSTAKIGRGTVVMASVVINADAKIGKHTIINTNAVVEHDNKVSDFVHISPSTTLTGAVTVEEGAHIGAGAVVVPNVQIGEWSVIGAGATVIHDIPANCTAVGVPARTVRKNAIGGVL</sequence>
<dbReference type="Pfam" id="PF00132">
    <property type="entry name" value="Hexapep"/>
    <property type="match status" value="2"/>
</dbReference>
<dbReference type="CDD" id="cd03360">
    <property type="entry name" value="LbH_AT_putative"/>
    <property type="match status" value="1"/>
</dbReference>
<feature type="binding site" evidence="4">
    <location>
        <position position="145"/>
    </location>
    <ligand>
        <name>acetyl-CoA</name>
        <dbReference type="ChEBI" id="CHEBI:57288"/>
    </ligand>
</feature>
<dbReference type="Proteomes" id="UP000037146">
    <property type="component" value="Unassembled WGS sequence"/>
</dbReference>
<keyword evidence="7" id="KW-1185">Reference proteome</keyword>
<dbReference type="NCBIfam" id="TIGR03570">
    <property type="entry name" value="NeuD_NnaD"/>
    <property type="match status" value="1"/>
</dbReference>
<proteinExistence type="predicted"/>
<gene>
    <name evidence="6" type="ORF">AC625_22055</name>
</gene>
<dbReference type="STRING" id="1679170.AC625_22055"/>
<dbReference type="PANTHER" id="PTHR43300:SF7">
    <property type="entry name" value="UDP-N-ACETYLBACILLOSAMINE N-ACETYLTRANSFERASE"/>
    <property type="match status" value="1"/>
</dbReference>
<dbReference type="InterPro" id="IPR020019">
    <property type="entry name" value="AcTrfase_PglD-like"/>
</dbReference>
<dbReference type="AlphaFoldDB" id="A0A0K9GYS3"/>
<dbReference type="InterPro" id="IPR050179">
    <property type="entry name" value="Trans_hexapeptide_repeat"/>
</dbReference>
<evidence type="ECO:0000256" key="4">
    <source>
        <dbReference type="PIRSR" id="PIRSR620019-2"/>
    </source>
</evidence>
<feature type="site" description="Increases basicity of active site His" evidence="3">
    <location>
        <position position="137"/>
    </location>
</feature>
<protein>
    <submittedName>
        <fullName evidence="6">Acetyltransferase</fullName>
    </submittedName>
</protein>
<dbReference type="PANTHER" id="PTHR43300">
    <property type="entry name" value="ACETYLTRANSFERASE"/>
    <property type="match status" value="1"/>
</dbReference>
<evidence type="ECO:0000313" key="6">
    <source>
        <dbReference type="EMBL" id="KMY51879.1"/>
    </source>
</evidence>
<name>A0A0K9GYS3_9BACI</name>
<dbReference type="SUPFAM" id="SSF51161">
    <property type="entry name" value="Trimeric LpxA-like enzymes"/>
    <property type="match status" value="1"/>
</dbReference>
<dbReference type="InterPro" id="IPR041561">
    <property type="entry name" value="PglD_N"/>
</dbReference>
<evidence type="ECO:0000313" key="7">
    <source>
        <dbReference type="Proteomes" id="UP000037146"/>
    </source>
</evidence>
<dbReference type="GO" id="GO:0016740">
    <property type="term" value="F:transferase activity"/>
    <property type="evidence" value="ECO:0007669"/>
    <property type="project" value="UniProtKB-KW"/>
</dbReference>
<accession>A0A0K9GYS3</accession>
<reference evidence="7" key="1">
    <citation type="submission" date="2015-07" db="EMBL/GenBank/DDBJ databases">
        <title>Genome sequencing project for genomic taxonomy and phylogenomics of Bacillus-like bacteria.</title>
        <authorList>
            <person name="Liu B."/>
            <person name="Wang J."/>
            <person name="Zhu Y."/>
            <person name="Liu G."/>
            <person name="Chen Q."/>
            <person name="Chen Z."/>
            <person name="Lan J."/>
            <person name="Che J."/>
            <person name="Ge C."/>
            <person name="Shi H."/>
            <person name="Pan Z."/>
            <person name="Liu X."/>
        </authorList>
    </citation>
    <scope>NUCLEOTIDE SEQUENCE [LARGE SCALE GENOMIC DNA]</scope>
    <source>
        <strain evidence="7">FJAT-27997</strain>
    </source>
</reference>
<dbReference type="Gene3D" id="2.160.10.10">
    <property type="entry name" value="Hexapeptide repeat proteins"/>
    <property type="match status" value="1"/>
</dbReference>
<dbReference type="InterPro" id="IPR001451">
    <property type="entry name" value="Hexapep"/>
</dbReference>
<dbReference type="InterPro" id="IPR011004">
    <property type="entry name" value="Trimer_LpxA-like_sf"/>
</dbReference>
<dbReference type="PROSITE" id="PS00101">
    <property type="entry name" value="HEXAPEP_TRANSFERASES"/>
    <property type="match status" value="1"/>
</dbReference>
<keyword evidence="2" id="KW-0677">Repeat</keyword>
<keyword evidence="1 6" id="KW-0808">Transferase</keyword>
<dbReference type="Pfam" id="PF17836">
    <property type="entry name" value="PglD_N"/>
    <property type="match status" value="1"/>
</dbReference>
<dbReference type="OrthoDB" id="9794407at2"/>
<comment type="caution">
    <text evidence="6">The sequence shown here is derived from an EMBL/GenBank/DDBJ whole genome shotgun (WGS) entry which is preliminary data.</text>
</comment>
<feature type="active site" description="Proton acceptor" evidence="3">
    <location>
        <position position="136"/>
    </location>
</feature>
<evidence type="ECO:0000256" key="3">
    <source>
        <dbReference type="PIRSR" id="PIRSR620019-1"/>
    </source>
</evidence>
<feature type="domain" description="PglD N-terminal" evidence="5">
    <location>
        <begin position="2"/>
        <end position="81"/>
    </location>
</feature>
<dbReference type="RefSeq" id="WP_049683233.1">
    <property type="nucleotide sequence ID" value="NZ_LFZW01000001.1"/>
</dbReference>
<evidence type="ECO:0000256" key="1">
    <source>
        <dbReference type="ARBA" id="ARBA00022679"/>
    </source>
</evidence>
<evidence type="ECO:0000259" key="5">
    <source>
        <dbReference type="Pfam" id="PF17836"/>
    </source>
</evidence>
<dbReference type="PATRIC" id="fig|1679170.3.peg.4973"/>
<dbReference type="EMBL" id="LFZW01000001">
    <property type="protein sequence ID" value="KMY51879.1"/>
    <property type="molecule type" value="Genomic_DNA"/>
</dbReference>
<feature type="binding site" evidence="4">
    <location>
        <position position="69"/>
    </location>
    <ligand>
        <name>substrate</name>
    </ligand>
</feature>
<dbReference type="InterPro" id="IPR018357">
    <property type="entry name" value="Hexapep_transf_CS"/>
</dbReference>
<organism evidence="6 7">
    <name type="scientific">Peribacillus loiseleuriae</name>
    <dbReference type="NCBI Taxonomy" id="1679170"/>
    <lineage>
        <taxon>Bacteria</taxon>
        <taxon>Bacillati</taxon>
        <taxon>Bacillota</taxon>
        <taxon>Bacilli</taxon>
        <taxon>Bacillales</taxon>
        <taxon>Bacillaceae</taxon>
        <taxon>Peribacillus</taxon>
    </lineage>
</organism>
<dbReference type="Gene3D" id="3.40.50.20">
    <property type="match status" value="1"/>
</dbReference>